<protein>
    <submittedName>
        <fullName evidence="1">Uncharacterized protein</fullName>
    </submittedName>
</protein>
<organism evidence="1 2">
    <name type="scientific">Exophiala dermatitidis (strain ATCC 34100 / CBS 525.76 / NIH/UT8656)</name>
    <name type="common">Black yeast</name>
    <name type="synonym">Wangiella dermatitidis</name>
    <dbReference type="NCBI Taxonomy" id="858893"/>
    <lineage>
        <taxon>Eukaryota</taxon>
        <taxon>Fungi</taxon>
        <taxon>Dikarya</taxon>
        <taxon>Ascomycota</taxon>
        <taxon>Pezizomycotina</taxon>
        <taxon>Eurotiomycetes</taxon>
        <taxon>Chaetothyriomycetidae</taxon>
        <taxon>Chaetothyriales</taxon>
        <taxon>Herpotrichiellaceae</taxon>
        <taxon>Exophiala</taxon>
    </lineage>
</organism>
<dbReference type="Proteomes" id="UP000007304">
    <property type="component" value="Unassembled WGS sequence"/>
</dbReference>
<dbReference type="RefSeq" id="XP_009154694.1">
    <property type="nucleotide sequence ID" value="XM_009156446.1"/>
</dbReference>
<dbReference type="EMBL" id="JH226131">
    <property type="protein sequence ID" value="EHY54233.1"/>
    <property type="molecule type" value="Genomic_DNA"/>
</dbReference>
<dbReference type="AlphaFoldDB" id="H6BSS9"/>
<gene>
    <name evidence="1" type="ORF">HMPREF1120_02405</name>
</gene>
<name>H6BSS9_EXODN</name>
<dbReference type="GeneID" id="20307044"/>
<dbReference type="VEuPathDB" id="FungiDB:HMPREF1120_02405"/>
<evidence type="ECO:0000313" key="2">
    <source>
        <dbReference type="Proteomes" id="UP000007304"/>
    </source>
</evidence>
<sequence>MTIAATELKSLQYQVNQTNSAFYSIAMNKSISTAAATLQFRNHTSVFLAPLLSAPAVALPLLLGLVDEAVADAVGALGDALEVTEVSDNRLAPAVTVTSI</sequence>
<dbReference type="HOGENOM" id="CLU_2306126_0_0_1"/>
<keyword evidence="2" id="KW-1185">Reference proteome</keyword>
<evidence type="ECO:0000313" key="1">
    <source>
        <dbReference type="EMBL" id="EHY54233.1"/>
    </source>
</evidence>
<proteinExistence type="predicted"/>
<accession>H6BSS9</accession>
<dbReference type="InParanoid" id="H6BSS9"/>
<reference evidence="1" key="1">
    <citation type="submission" date="2011-07" db="EMBL/GenBank/DDBJ databases">
        <title>The Genome Sequence of Exophiala (Wangiella) dermatitidis NIH/UT8656.</title>
        <authorList>
            <consortium name="The Broad Institute Genome Sequencing Platform"/>
            <person name="Cuomo C."/>
            <person name="Wang Z."/>
            <person name="Hunicke-Smith S."/>
            <person name="Szanislo P.J."/>
            <person name="Earl A."/>
            <person name="Young S.K."/>
            <person name="Zeng Q."/>
            <person name="Gargeya S."/>
            <person name="Fitzgerald M."/>
            <person name="Haas B."/>
            <person name="Abouelleil A."/>
            <person name="Alvarado L."/>
            <person name="Arachchi H.M."/>
            <person name="Berlin A."/>
            <person name="Brown A."/>
            <person name="Chapman S.B."/>
            <person name="Chen Z."/>
            <person name="Dunbar C."/>
            <person name="Freedman E."/>
            <person name="Gearin G."/>
            <person name="Gellesch M."/>
            <person name="Goldberg J."/>
            <person name="Griggs A."/>
            <person name="Gujja S."/>
            <person name="Heiman D."/>
            <person name="Howarth C."/>
            <person name="Larson L."/>
            <person name="Lui A."/>
            <person name="MacDonald P.J.P."/>
            <person name="Montmayeur A."/>
            <person name="Murphy C."/>
            <person name="Neiman D."/>
            <person name="Pearson M."/>
            <person name="Priest M."/>
            <person name="Roberts A."/>
            <person name="Saif S."/>
            <person name="Shea T."/>
            <person name="Shenoy N."/>
            <person name="Sisk P."/>
            <person name="Stolte C."/>
            <person name="Sykes S."/>
            <person name="Wortman J."/>
            <person name="Nusbaum C."/>
            <person name="Birren B."/>
        </authorList>
    </citation>
    <scope>NUCLEOTIDE SEQUENCE</scope>
    <source>
        <strain evidence="1">NIH/UT8656</strain>
    </source>
</reference>